<protein>
    <submittedName>
        <fullName evidence="1">Uncharacterized protein</fullName>
    </submittedName>
</protein>
<sequence>MEGMIYQCYSDLFASHVLPPYKLKEKESAVAPVFLSKIRHAILSAALDAEPTSSTRDLAEDLVIPGGSFNKITNLSLSTRSLAKIFTISQCDDENPNFVRKLPHRFCRRCARSRKISTSLPRD</sequence>
<name>A0AAD5M491_PARTN</name>
<dbReference type="EMBL" id="JAHQIW010001261">
    <property type="protein sequence ID" value="KAJ1351917.1"/>
    <property type="molecule type" value="Genomic_DNA"/>
</dbReference>
<keyword evidence="2" id="KW-1185">Reference proteome</keyword>
<proteinExistence type="predicted"/>
<accession>A0AAD5M491</accession>
<dbReference type="Proteomes" id="UP001196413">
    <property type="component" value="Unassembled WGS sequence"/>
</dbReference>
<evidence type="ECO:0000313" key="2">
    <source>
        <dbReference type="Proteomes" id="UP001196413"/>
    </source>
</evidence>
<evidence type="ECO:0000313" key="1">
    <source>
        <dbReference type="EMBL" id="KAJ1351917.1"/>
    </source>
</evidence>
<reference evidence="1" key="1">
    <citation type="submission" date="2021-06" db="EMBL/GenBank/DDBJ databases">
        <title>Parelaphostrongylus tenuis whole genome reference sequence.</title>
        <authorList>
            <person name="Garwood T.J."/>
            <person name="Larsen P.A."/>
            <person name="Fountain-Jones N.M."/>
            <person name="Garbe J.R."/>
            <person name="Macchietto M.G."/>
            <person name="Kania S.A."/>
            <person name="Gerhold R.W."/>
            <person name="Richards J.E."/>
            <person name="Wolf T.M."/>
        </authorList>
    </citation>
    <scope>NUCLEOTIDE SEQUENCE</scope>
    <source>
        <strain evidence="1">MNPRO001-30</strain>
        <tissue evidence="1">Meninges</tissue>
    </source>
</reference>
<comment type="caution">
    <text evidence="1">The sequence shown here is derived from an EMBL/GenBank/DDBJ whole genome shotgun (WGS) entry which is preliminary data.</text>
</comment>
<dbReference type="AlphaFoldDB" id="A0AAD5M491"/>
<organism evidence="1 2">
    <name type="scientific">Parelaphostrongylus tenuis</name>
    <name type="common">Meningeal worm</name>
    <dbReference type="NCBI Taxonomy" id="148309"/>
    <lineage>
        <taxon>Eukaryota</taxon>
        <taxon>Metazoa</taxon>
        <taxon>Ecdysozoa</taxon>
        <taxon>Nematoda</taxon>
        <taxon>Chromadorea</taxon>
        <taxon>Rhabditida</taxon>
        <taxon>Rhabditina</taxon>
        <taxon>Rhabditomorpha</taxon>
        <taxon>Strongyloidea</taxon>
        <taxon>Metastrongylidae</taxon>
        <taxon>Parelaphostrongylus</taxon>
    </lineage>
</organism>
<gene>
    <name evidence="1" type="ORF">KIN20_008094</name>
</gene>